<feature type="transmembrane region" description="Helical" evidence="6">
    <location>
        <begin position="404"/>
        <end position="423"/>
    </location>
</feature>
<dbReference type="Proteomes" id="UP001268819">
    <property type="component" value="Unassembled WGS sequence"/>
</dbReference>
<evidence type="ECO:0000313" key="8">
    <source>
        <dbReference type="EMBL" id="MDR6595128.1"/>
    </source>
</evidence>
<dbReference type="Pfam" id="PF02687">
    <property type="entry name" value="FtsX"/>
    <property type="match status" value="2"/>
</dbReference>
<name>A0ABU1PWV2_9PSEU</name>
<feature type="domain" description="ABC3 transporter permease C-terminal" evidence="7">
    <location>
        <begin position="263"/>
        <end position="384"/>
    </location>
</feature>
<dbReference type="InterPro" id="IPR003838">
    <property type="entry name" value="ABC3_permease_C"/>
</dbReference>
<feature type="transmembrane region" description="Helical" evidence="6">
    <location>
        <begin position="429"/>
        <end position="447"/>
    </location>
</feature>
<evidence type="ECO:0000256" key="1">
    <source>
        <dbReference type="ARBA" id="ARBA00004651"/>
    </source>
</evidence>
<evidence type="ECO:0000256" key="4">
    <source>
        <dbReference type="ARBA" id="ARBA00022989"/>
    </source>
</evidence>
<organism evidence="8 9">
    <name type="scientific">Saccharothrix longispora</name>
    <dbReference type="NCBI Taxonomy" id="33920"/>
    <lineage>
        <taxon>Bacteria</taxon>
        <taxon>Bacillati</taxon>
        <taxon>Actinomycetota</taxon>
        <taxon>Actinomycetes</taxon>
        <taxon>Pseudonocardiales</taxon>
        <taxon>Pseudonocardiaceae</taxon>
        <taxon>Saccharothrix</taxon>
    </lineage>
</organism>
<comment type="caution">
    <text evidence="8">The sequence shown here is derived from an EMBL/GenBank/DDBJ whole genome shotgun (WGS) entry which is preliminary data.</text>
</comment>
<comment type="subcellular location">
    <subcellularLocation>
        <location evidence="1">Cell membrane</location>
        <topology evidence="1">Multi-pass membrane protein</topology>
    </subcellularLocation>
</comment>
<keyword evidence="4 6" id="KW-1133">Transmembrane helix</keyword>
<feature type="transmembrane region" description="Helical" evidence="6">
    <location>
        <begin position="760"/>
        <end position="787"/>
    </location>
</feature>
<dbReference type="PANTHER" id="PTHR30287">
    <property type="entry name" value="MEMBRANE COMPONENT OF PREDICTED ABC SUPERFAMILY METABOLITE UPTAKE TRANSPORTER"/>
    <property type="match status" value="1"/>
</dbReference>
<feature type="transmembrane region" description="Helical" evidence="6">
    <location>
        <begin position="709"/>
        <end position="731"/>
    </location>
</feature>
<keyword evidence="3 6" id="KW-0812">Transmembrane</keyword>
<dbReference type="EMBL" id="JAVDSG010000001">
    <property type="protein sequence ID" value="MDR6595128.1"/>
    <property type="molecule type" value="Genomic_DNA"/>
</dbReference>
<reference evidence="8 9" key="1">
    <citation type="submission" date="2023-07" db="EMBL/GenBank/DDBJ databases">
        <title>Sequencing the genomes of 1000 actinobacteria strains.</title>
        <authorList>
            <person name="Klenk H.-P."/>
        </authorList>
    </citation>
    <scope>NUCLEOTIDE SEQUENCE [LARGE SCALE GENOMIC DNA]</scope>
    <source>
        <strain evidence="8 9">DSM 43749</strain>
    </source>
</reference>
<accession>A0ABU1PWV2</accession>
<feature type="domain" description="ABC3 transporter permease C-terminal" evidence="7">
    <location>
        <begin position="713"/>
        <end position="826"/>
    </location>
</feature>
<feature type="transmembrane region" description="Helical" evidence="6">
    <location>
        <begin position="257"/>
        <end position="282"/>
    </location>
</feature>
<evidence type="ECO:0000256" key="2">
    <source>
        <dbReference type="ARBA" id="ARBA00022475"/>
    </source>
</evidence>
<evidence type="ECO:0000256" key="6">
    <source>
        <dbReference type="SAM" id="Phobius"/>
    </source>
</evidence>
<evidence type="ECO:0000259" key="7">
    <source>
        <dbReference type="Pfam" id="PF02687"/>
    </source>
</evidence>
<keyword evidence="2" id="KW-1003">Cell membrane</keyword>
<keyword evidence="5 6" id="KW-0472">Membrane</keyword>
<evidence type="ECO:0000256" key="5">
    <source>
        <dbReference type="ARBA" id="ARBA00023136"/>
    </source>
</evidence>
<evidence type="ECO:0000256" key="3">
    <source>
        <dbReference type="ARBA" id="ARBA00022692"/>
    </source>
</evidence>
<sequence>MTVRLLAMASIRYRRGGFAGVFVAVLCASALLTALGVLFESGLRAGVEPQRYAGAAVVVAARQALPVAGDLDVPLAERVPLPADAVARVAAVPGVDRAVGEVSAPVVLPGEPAARAYGWGSAALAPLEVREGVAPARPRDAVLDAALADRLGVRVGDRLPVALGGEPREYTVTGVAAGAGDTGRQAALYVTDEEARVLSGRPDQVDVIGVLAGAGEHADGLAARIGAALPDLDVEVHTGDRRADAEFLDVGRVRAELVVLSLSFAGTTLMISVLVVAGTLGLSVQQRRRELALLRAIVATPRQVHRLVGAEVLLVAGTAAVLGALPGIGVAHLMRDAFASAGMLPPDFGLVTGPVPPVAAVLLVLVTARVAAWVAVRRAASAPPVEALRDAAVEPPRLGAVRAASGWVFAALGAGAALVPLFLPGEQALAGAGASAICLVVAAGLLGPRLVTGATRLVAGPLRRLSPVGGHLAVEGVLANARRLAAVVTPMVLAVAMASVQLFTQTTVRAAAAEQAAGGVVADVVVTGPAGLAPGVTEAIRRAPGVEAVTPVVRGQAFVRHLALGEEQVSAYAVQGLVADGLDRTLDLRTTAGDLGRLTGDAVALSEQAAGALGLGVGDRVDLLLGDGASARPEVVAIYGRGLGFGDVALPRDVLAAHTPTGFDHSVLVRTDGSGALAAAVAERFPGVVVQDRAALDAAGQEQRDTQSWISLIALLVVLGYLAISVVNTLVMATAERSREFALLRLVGTRRRQVVRMTRVEALLVVGIAIVVGTAAALPALVGVSIGLTGSPVPSAPPLLYLAITGTVAVLGLAAIGVPTRMALRARPVDAIGARD</sequence>
<feature type="transmembrane region" description="Helical" evidence="6">
    <location>
        <begin position="484"/>
        <end position="503"/>
    </location>
</feature>
<proteinExistence type="predicted"/>
<gene>
    <name evidence="8" type="ORF">J2S66_003512</name>
</gene>
<evidence type="ECO:0000313" key="9">
    <source>
        <dbReference type="Proteomes" id="UP001268819"/>
    </source>
</evidence>
<dbReference type="PANTHER" id="PTHR30287:SF1">
    <property type="entry name" value="INNER MEMBRANE PROTEIN"/>
    <property type="match status" value="1"/>
</dbReference>
<keyword evidence="9" id="KW-1185">Reference proteome</keyword>
<feature type="transmembrane region" description="Helical" evidence="6">
    <location>
        <begin position="312"/>
        <end position="334"/>
    </location>
</feature>
<feature type="transmembrane region" description="Helical" evidence="6">
    <location>
        <begin position="799"/>
        <end position="818"/>
    </location>
</feature>
<dbReference type="InterPro" id="IPR038766">
    <property type="entry name" value="Membrane_comp_ABC_pdt"/>
</dbReference>
<protein>
    <submittedName>
        <fullName evidence="8">ABC transport system permease protein</fullName>
    </submittedName>
</protein>
<dbReference type="RefSeq" id="WP_310308170.1">
    <property type="nucleotide sequence ID" value="NZ_BAAAXB010000001.1"/>
</dbReference>
<feature type="transmembrane region" description="Helical" evidence="6">
    <location>
        <begin position="354"/>
        <end position="376"/>
    </location>
</feature>